<evidence type="ECO:0000313" key="2">
    <source>
        <dbReference type="EMBL" id="SFM59849.1"/>
    </source>
</evidence>
<dbReference type="OrthoDB" id="7845978at2"/>
<keyword evidence="1" id="KW-0472">Membrane</keyword>
<name>A0A1I4S5X9_9HYPH</name>
<dbReference type="RefSeq" id="WP_092045409.1">
    <property type="nucleotide sequence ID" value="NZ_FOTK01000040.1"/>
</dbReference>
<keyword evidence="1" id="KW-1133">Transmembrane helix</keyword>
<feature type="transmembrane region" description="Helical" evidence="1">
    <location>
        <begin position="39"/>
        <end position="59"/>
    </location>
</feature>
<evidence type="ECO:0000313" key="3">
    <source>
        <dbReference type="Proteomes" id="UP000199048"/>
    </source>
</evidence>
<gene>
    <name evidence="2" type="ORF">SAMN05192568_104018</name>
</gene>
<keyword evidence="3" id="KW-1185">Reference proteome</keyword>
<reference evidence="3" key="1">
    <citation type="submission" date="2016-10" db="EMBL/GenBank/DDBJ databases">
        <authorList>
            <person name="Varghese N."/>
            <person name="Submissions S."/>
        </authorList>
    </citation>
    <scope>NUCLEOTIDE SEQUENCE [LARGE SCALE GENOMIC DNA]</scope>
    <source>
        <strain evidence="3">BL36</strain>
    </source>
</reference>
<dbReference type="Gene3D" id="1.20.120.330">
    <property type="entry name" value="Nucleotidyltransferases domain 2"/>
    <property type="match status" value="1"/>
</dbReference>
<organism evidence="2 3">
    <name type="scientific">Methylobacterium pseudosasicola</name>
    <dbReference type="NCBI Taxonomy" id="582667"/>
    <lineage>
        <taxon>Bacteria</taxon>
        <taxon>Pseudomonadati</taxon>
        <taxon>Pseudomonadota</taxon>
        <taxon>Alphaproteobacteria</taxon>
        <taxon>Hyphomicrobiales</taxon>
        <taxon>Methylobacteriaceae</taxon>
        <taxon>Methylobacterium</taxon>
    </lineage>
</organism>
<sequence>MSRLGNPLVYDLLDVAESLARQSGRINLRKAAMRRAVSSAYYAVFHAFCFVCASVIVGWKRSAELESVYRMLDHGQIRKRLTSPEAAQIAPDVARIGATFTVLQERRHLADYSSPALPVSRNETLAILARAREAVEALESLGDDQRRKLAVLLITKARLS</sequence>
<dbReference type="STRING" id="582667.SAMN05192568_104018"/>
<dbReference type="AlphaFoldDB" id="A0A1I4S5X9"/>
<keyword evidence="1" id="KW-0812">Transmembrane</keyword>
<dbReference type="Proteomes" id="UP000199048">
    <property type="component" value="Unassembled WGS sequence"/>
</dbReference>
<proteinExistence type="predicted"/>
<protein>
    <recommendedName>
        <fullName evidence="4">HEPN domain-containing protein</fullName>
    </recommendedName>
</protein>
<dbReference type="EMBL" id="FOTK01000040">
    <property type="protein sequence ID" value="SFM59849.1"/>
    <property type="molecule type" value="Genomic_DNA"/>
</dbReference>
<evidence type="ECO:0008006" key="4">
    <source>
        <dbReference type="Google" id="ProtNLM"/>
    </source>
</evidence>
<accession>A0A1I4S5X9</accession>
<evidence type="ECO:0000256" key="1">
    <source>
        <dbReference type="SAM" id="Phobius"/>
    </source>
</evidence>